<dbReference type="KEGG" id="tee:Tel_14655"/>
<protein>
    <submittedName>
        <fullName evidence="1">Uncharacterized protein</fullName>
    </submittedName>
</protein>
<dbReference type="Proteomes" id="UP000055136">
    <property type="component" value="Chromosome"/>
</dbReference>
<dbReference type="STRING" id="1748243.Tel_14655"/>
<evidence type="ECO:0000313" key="2">
    <source>
        <dbReference type="Proteomes" id="UP000055136"/>
    </source>
</evidence>
<organism evidence="1 2">
    <name type="scientific">Candidatus Tenderia electrophaga</name>
    <dbReference type="NCBI Taxonomy" id="1748243"/>
    <lineage>
        <taxon>Bacteria</taxon>
        <taxon>Pseudomonadati</taxon>
        <taxon>Pseudomonadota</taxon>
        <taxon>Gammaproteobacteria</taxon>
        <taxon>Candidatus Tenderiales</taxon>
        <taxon>Candidatus Tenderiaceae</taxon>
        <taxon>Candidatus Tenderia</taxon>
    </lineage>
</organism>
<proteinExistence type="predicted"/>
<accession>A0A0S2TGI2</accession>
<name>A0A0S2TGI2_9GAMM</name>
<gene>
    <name evidence="1" type="ORF">Tel_14655</name>
</gene>
<dbReference type="EMBL" id="CP013099">
    <property type="protein sequence ID" value="ALP54284.1"/>
    <property type="molecule type" value="Genomic_DNA"/>
</dbReference>
<reference evidence="1" key="1">
    <citation type="submission" date="2015-10" db="EMBL/GenBank/DDBJ databases">
        <title>Description of Candidatus Tenderia electrophaga gen. nov, sp. nov., an Uncultivated Electroautotroph from a Biocathode Enrichment.</title>
        <authorList>
            <person name="Eddie B.J."/>
            <person name="Malanoski A.P."/>
            <person name="Wang Z."/>
            <person name="Hall R.J."/>
            <person name="Oh S.D."/>
            <person name="Heiner C."/>
            <person name="Lin B."/>
            <person name="Strycharz-Glaven S.M."/>
        </authorList>
    </citation>
    <scope>NUCLEOTIDE SEQUENCE [LARGE SCALE GENOMIC DNA]</scope>
    <source>
        <strain evidence="1">NRL1</strain>
    </source>
</reference>
<sequence>MHEDGNRLIALERTAMKDSFNYAGFANTLVVRKGGRKLKQKRSVIIEADELSLSQEYQIRHYPPYLWQDMVGKSHCKK</sequence>
<dbReference type="AlphaFoldDB" id="A0A0S2TGI2"/>
<keyword evidence="2" id="KW-1185">Reference proteome</keyword>
<evidence type="ECO:0000313" key="1">
    <source>
        <dbReference type="EMBL" id="ALP54284.1"/>
    </source>
</evidence>